<proteinExistence type="predicted"/>
<dbReference type="Gene3D" id="2.10.110.10">
    <property type="entry name" value="Cysteine Rich Protein"/>
    <property type="match status" value="2"/>
</dbReference>
<dbReference type="Pfam" id="PF00412">
    <property type="entry name" value="LIM"/>
    <property type="match status" value="2"/>
</dbReference>
<dbReference type="FunFam" id="2.10.110.10:FF:000009">
    <property type="entry name" value="Paxillin isoform 1"/>
    <property type="match status" value="1"/>
</dbReference>
<dbReference type="GO" id="GO:0003712">
    <property type="term" value="F:transcription coregulator activity"/>
    <property type="evidence" value="ECO:0007669"/>
    <property type="project" value="TreeGrafter"/>
</dbReference>
<keyword evidence="4 5" id="KW-0440">LIM domain</keyword>
<evidence type="ECO:0000313" key="8">
    <source>
        <dbReference type="Proteomes" id="UP000308267"/>
    </source>
</evidence>
<accession>A0A4S2M3E7</accession>
<dbReference type="GO" id="GO:0030018">
    <property type="term" value="C:Z disc"/>
    <property type="evidence" value="ECO:0007669"/>
    <property type="project" value="TreeGrafter"/>
</dbReference>
<organism evidence="7 8">
    <name type="scientific">Opisthorchis felineus</name>
    <dbReference type="NCBI Taxonomy" id="147828"/>
    <lineage>
        <taxon>Eukaryota</taxon>
        <taxon>Metazoa</taxon>
        <taxon>Spiralia</taxon>
        <taxon>Lophotrochozoa</taxon>
        <taxon>Platyhelminthes</taxon>
        <taxon>Trematoda</taxon>
        <taxon>Digenea</taxon>
        <taxon>Opisthorchiida</taxon>
        <taxon>Opisthorchiata</taxon>
        <taxon>Opisthorchiidae</taxon>
        <taxon>Opisthorchis</taxon>
    </lineage>
</organism>
<dbReference type="PANTHER" id="PTHR24205:SF16">
    <property type="entry name" value="GH01042P-RELATED"/>
    <property type="match status" value="1"/>
</dbReference>
<dbReference type="EMBL" id="SJOL01005275">
    <property type="protein sequence ID" value="TGZ70606.1"/>
    <property type="molecule type" value="Genomic_DNA"/>
</dbReference>
<dbReference type="SMART" id="SM00132">
    <property type="entry name" value="LIM"/>
    <property type="match status" value="2"/>
</dbReference>
<dbReference type="OrthoDB" id="5911912at2759"/>
<evidence type="ECO:0000259" key="6">
    <source>
        <dbReference type="PROSITE" id="PS50023"/>
    </source>
</evidence>
<dbReference type="CDD" id="cd08368">
    <property type="entry name" value="LIM"/>
    <property type="match status" value="2"/>
</dbReference>
<keyword evidence="3 5" id="KW-0862">Zinc</keyword>
<keyword evidence="8" id="KW-1185">Reference proteome</keyword>
<evidence type="ECO:0000313" key="7">
    <source>
        <dbReference type="EMBL" id="TGZ70606.1"/>
    </source>
</evidence>
<dbReference type="PROSITE" id="PS50023">
    <property type="entry name" value="LIM_DOMAIN_2"/>
    <property type="match status" value="2"/>
</dbReference>
<feature type="domain" description="LIM zinc-binding" evidence="6">
    <location>
        <begin position="102"/>
        <end position="157"/>
    </location>
</feature>
<evidence type="ECO:0000256" key="4">
    <source>
        <dbReference type="ARBA" id="ARBA00023038"/>
    </source>
</evidence>
<dbReference type="STRING" id="147828.A0A4S2M3E7"/>
<name>A0A4S2M3E7_OPIFE</name>
<dbReference type="PANTHER" id="PTHR24205">
    <property type="entry name" value="FOUR AND A HALF LIM DOMAINS PROTEIN"/>
    <property type="match status" value="1"/>
</dbReference>
<evidence type="ECO:0000256" key="2">
    <source>
        <dbReference type="ARBA" id="ARBA00022737"/>
    </source>
</evidence>
<dbReference type="AlphaFoldDB" id="A0A4S2M3E7"/>
<dbReference type="PROSITE" id="PS00478">
    <property type="entry name" value="LIM_DOMAIN_1"/>
    <property type="match status" value="1"/>
</dbReference>
<sequence length="157" mass="17689">MCAKCAQPFVSGSILTALDRKWHPDCFLCTICRGKLANQSFHVKDDSPYCTKCWKENFQPRCALPSERRSQMKPANIPLFMETLSYGSGLKDLSITTAVSLFTKGTCKQIIDPSEQYMTYNDNAYHKGCFTCAACHQSLAGKQFCIKDNGYYCPEHV</sequence>
<keyword evidence="1 5" id="KW-0479">Metal-binding</keyword>
<reference evidence="7 8" key="1">
    <citation type="journal article" date="2019" name="BMC Genomics">
        <title>New insights from Opisthorchis felineus genome: update on genomics of the epidemiologically important liver flukes.</title>
        <authorList>
            <person name="Ershov N.I."/>
            <person name="Mordvinov V.A."/>
            <person name="Prokhortchouk E.B."/>
            <person name="Pakharukova M.Y."/>
            <person name="Gunbin K.V."/>
            <person name="Ustyantsev K."/>
            <person name="Genaev M.A."/>
            <person name="Blinov A.G."/>
            <person name="Mazur A."/>
            <person name="Boulygina E."/>
            <person name="Tsygankova S."/>
            <person name="Khrameeva E."/>
            <person name="Chekanov N."/>
            <person name="Fan G."/>
            <person name="Xiao A."/>
            <person name="Zhang H."/>
            <person name="Xu X."/>
            <person name="Yang H."/>
            <person name="Solovyev V."/>
            <person name="Lee S.M."/>
            <person name="Liu X."/>
            <person name="Afonnikov D.A."/>
            <person name="Skryabin K.G."/>
        </authorList>
    </citation>
    <scope>NUCLEOTIDE SEQUENCE [LARGE SCALE GENOMIC DNA]</scope>
    <source>
        <strain evidence="7">AK-0245</strain>
        <tissue evidence="7">Whole organism</tissue>
    </source>
</reference>
<keyword evidence="2" id="KW-0677">Repeat</keyword>
<comment type="caution">
    <text evidence="7">The sequence shown here is derived from an EMBL/GenBank/DDBJ whole genome shotgun (WGS) entry which is preliminary data.</text>
</comment>
<dbReference type="GO" id="GO:0046872">
    <property type="term" value="F:metal ion binding"/>
    <property type="evidence" value="ECO:0007669"/>
    <property type="project" value="UniProtKB-KW"/>
</dbReference>
<evidence type="ECO:0000256" key="1">
    <source>
        <dbReference type="ARBA" id="ARBA00022723"/>
    </source>
</evidence>
<evidence type="ECO:0000256" key="3">
    <source>
        <dbReference type="ARBA" id="ARBA00022833"/>
    </source>
</evidence>
<dbReference type="SUPFAM" id="SSF57716">
    <property type="entry name" value="Glucocorticoid receptor-like (DNA-binding domain)"/>
    <property type="match status" value="2"/>
</dbReference>
<evidence type="ECO:0000256" key="5">
    <source>
        <dbReference type="PROSITE-ProRule" id="PRU00125"/>
    </source>
</evidence>
<feature type="domain" description="LIM zinc-binding" evidence="6">
    <location>
        <begin position="1"/>
        <end position="60"/>
    </location>
</feature>
<dbReference type="Proteomes" id="UP000308267">
    <property type="component" value="Unassembled WGS sequence"/>
</dbReference>
<dbReference type="GO" id="GO:0005634">
    <property type="term" value="C:nucleus"/>
    <property type="evidence" value="ECO:0007669"/>
    <property type="project" value="TreeGrafter"/>
</dbReference>
<dbReference type="InterPro" id="IPR001781">
    <property type="entry name" value="Znf_LIM"/>
</dbReference>
<protein>
    <recommendedName>
        <fullName evidence="6">LIM zinc-binding domain-containing protein</fullName>
    </recommendedName>
</protein>
<gene>
    <name evidence="7" type="ORF">CRM22_003114</name>
</gene>